<dbReference type="InterPro" id="IPR023393">
    <property type="entry name" value="START-like_dom_sf"/>
</dbReference>
<evidence type="ECO:0000313" key="1">
    <source>
        <dbReference type="EMBL" id="KKS43018.1"/>
    </source>
</evidence>
<dbReference type="SUPFAM" id="SSF55961">
    <property type="entry name" value="Bet v1-like"/>
    <property type="match status" value="1"/>
</dbReference>
<dbReference type="AlphaFoldDB" id="A0A0G1C029"/>
<organism evidence="1 2">
    <name type="scientific">Candidatus Collierbacteria bacterium GW2011_GWA2_42_17</name>
    <dbReference type="NCBI Taxonomy" id="1618378"/>
    <lineage>
        <taxon>Bacteria</taxon>
        <taxon>Candidatus Collieribacteriota</taxon>
    </lineage>
</organism>
<evidence type="ECO:0008006" key="3">
    <source>
        <dbReference type="Google" id="ProtNLM"/>
    </source>
</evidence>
<gene>
    <name evidence="1" type="ORF">UV06_C0003G0019</name>
</gene>
<comment type="caution">
    <text evidence="1">The sequence shown here is derived from an EMBL/GenBank/DDBJ whole genome shotgun (WGS) entry which is preliminary data.</text>
</comment>
<dbReference type="EMBL" id="LCDA01000003">
    <property type="protein sequence ID" value="KKS43018.1"/>
    <property type="molecule type" value="Genomic_DNA"/>
</dbReference>
<accession>A0A0G1C029</accession>
<protein>
    <recommendedName>
        <fullName evidence="3">Polyketide cyclase/dehydrase</fullName>
    </recommendedName>
</protein>
<proteinExistence type="predicted"/>
<dbReference type="Proteomes" id="UP000033854">
    <property type="component" value="Unassembled WGS sequence"/>
</dbReference>
<sequence>MFKLPYHYAESLIVSASPQALFSFVDNHANLSSHMGRSSLMMGGGSMVTEIDNDLGQKVGSHIQLKGKAFGLNIYLDEVVTQHEPPKLKSWETVAYPKLYVIGNYRMGFEITPQEKGSRLVVFIDYELPRGAARLLGFLFGYMYAQWCVKQMITSVRKNFVTRQ</sequence>
<evidence type="ECO:0000313" key="2">
    <source>
        <dbReference type="Proteomes" id="UP000033854"/>
    </source>
</evidence>
<reference evidence="1 2" key="1">
    <citation type="journal article" date="2015" name="Nature">
        <title>rRNA introns, odd ribosomes, and small enigmatic genomes across a large radiation of phyla.</title>
        <authorList>
            <person name="Brown C.T."/>
            <person name="Hug L.A."/>
            <person name="Thomas B.C."/>
            <person name="Sharon I."/>
            <person name="Castelle C.J."/>
            <person name="Singh A."/>
            <person name="Wilkins M.J."/>
            <person name="Williams K.H."/>
            <person name="Banfield J.F."/>
        </authorList>
    </citation>
    <scope>NUCLEOTIDE SEQUENCE [LARGE SCALE GENOMIC DNA]</scope>
</reference>
<name>A0A0G1C029_9BACT</name>
<dbReference type="Gene3D" id="3.30.530.20">
    <property type="match status" value="1"/>
</dbReference>